<evidence type="ECO:0000313" key="3">
    <source>
        <dbReference type="EMBL" id="UWM52754.1"/>
    </source>
</evidence>
<dbReference type="AlphaFoldDB" id="A0A9E7QZ80"/>
<evidence type="ECO:0000256" key="1">
    <source>
        <dbReference type="SAM" id="Phobius"/>
    </source>
</evidence>
<feature type="transmembrane region" description="Helical" evidence="1">
    <location>
        <begin position="91"/>
        <end position="109"/>
    </location>
</feature>
<dbReference type="EMBL" id="CP104003">
    <property type="protein sequence ID" value="UWM52754.1"/>
    <property type="molecule type" value="Genomic_DNA"/>
</dbReference>
<evidence type="ECO:0000313" key="4">
    <source>
        <dbReference type="Proteomes" id="UP001057580"/>
    </source>
</evidence>
<proteinExistence type="predicted"/>
<dbReference type="Proteomes" id="UP001057580">
    <property type="component" value="Chromosome"/>
</dbReference>
<dbReference type="RefSeq" id="WP_260591749.1">
    <property type="nucleotide sequence ID" value="NZ_CP104003.1"/>
</dbReference>
<feature type="transmembrane region" description="Helical" evidence="1">
    <location>
        <begin position="115"/>
        <end position="133"/>
    </location>
</feature>
<keyword evidence="1" id="KW-1133">Transmembrane helix</keyword>
<keyword evidence="1" id="KW-0472">Membrane</keyword>
<dbReference type="KEGG" id="ssai:N0B31_11385"/>
<reference evidence="3" key="1">
    <citation type="submission" date="2022-09" db="EMBL/GenBank/DDBJ databases">
        <title>Diverse halophilic archaea isolated from saline environments.</title>
        <authorList>
            <person name="Cui H.-L."/>
        </authorList>
    </citation>
    <scope>NUCLEOTIDE SEQUENCE</scope>
    <source>
        <strain evidence="3">ZS-35-S2</strain>
    </source>
</reference>
<feature type="transmembrane region" description="Helical" evidence="1">
    <location>
        <begin position="51"/>
        <end position="70"/>
    </location>
</feature>
<gene>
    <name evidence="3" type="ORF">N0B31_11385</name>
</gene>
<feature type="domain" description="Bacterial sugar transferase" evidence="2">
    <location>
        <begin position="280"/>
        <end position="463"/>
    </location>
</feature>
<protein>
    <submittedName>
        <fullName evidence="3">Sugar transferase</fullName>
    </submittedName>
</protein>
<dbReference type="Pfam" id="PF02397">
    <property type="entry name" value="Bac_transf"/>
    <property type="match status" value="1"/>
</dbReference>
<feature type="transmembrane region" description="Helical" evidence="1">
    <location>
        <begin position="7"/>
        <end position="31"/>
    </location>
</feature>
<dbReference type="GO" id="GO:0016780">
    <property type="term" value="F:phosphotransferase activity, for other substituted phosphate groups"/>
    <property type="evidence" value="ECO:0007669"/>
    <property type="project" value="TreeGrafter"/>
</dbReference>
<keyword evidence="1" id="KW-0812">Transmembrane</keyword>
<name>A0A9E7QZ80_9EURY</name>
<keyword evidence="3" id="KW-0808">Transferase</keyword>
<accession>A0A9E7QZ80</accession>
<sequence length="478" mass="52643">MRTGWQYRLAAGGGAIVLTTLAVLIAANGTVQSIVRLVPVLGRLPLEPSTGRLLFLETATAVAVMFVTFIPLFKSRPRRLLDTATLSQQRVLLAMVALAAIGYFDYTFALPRLTLVLTTAILLVAMPGWFMLIRTRPSGSADRVLIVGDDPETIAEIHEVTDVPVLGYVSPPITYTSRGILDIEATDGGTPEALSHLTNLGGLSRLDEVLVQYDIDTAVLAFSHPDRAEFFGALDSCYEHGVTAKVHRDHADAVLTTGFGEDELVDIDLEPWDPVDHVLKRAFDIAFAGVALLILSPVILVIAFAVKLEDGGSVLYRQERTASFGDTFTVAKFRSMIENAEENGAKLSEEDRGGVDPRVTRVGRVIRATHLDEIPQLWSILVGDMSVVGPRPERPELDWKMEDGASKWRSRWFVKPGLTGLAQIQGATGHDPEKKLRYDVEYIRRQNFWFDVKIVIRQVYMVVQDAVVALGGDSRHDE</sequence>
<dbReference type="GeneID" id="74943033"/>
<feature type="transmembrane region" description="Helical" evidence="1">
    <location>
        <begin position="285"/>
        <end position="306"/>
    </location>
</feature>
<evidence type="ECO:0000259" key="2">
    <source>
        <dbReference type="Pfam" id="PF02397"/>
    </source>
</evidence>
<dbReference type="InterPro" id="IPR003362">
    <property type="entry name" value="Bact_transf"/>
</dbReference>
<dbReference type="PANTHER" id="PTHR30576">
    <property type="entry name" value="COLANIC BIOSYNTHESIS UDP-GLUCOSE LIPID CARRIER TRANSFERASE"/>
    <property type="match status" value="1"/>
</dbReference>
<organism evidence="3 4">
    <name type="scientific">Salinirubellus salinus</name>
    <dbReference type="NCBI Taxonomy" id="1364945"/>
    <lineage>
        <taxon>Archaea</taxon>
        <taxon>Methanobacteriati</taxon>
        <taxon>Methanobacteriota</taxon>
        <taxon>Stenosarchaea group</taxon>
        <taxon>Halobacteria</taxon>
        <taxon>Halobacteriales</taxon>
        <taxon>Natronomonadaceae</taxon>
        <taxon>Salinirubellus</taxon>
    </lineage>
</organism>
<dbReference type="PANTHER" id="PTHR30576:SF0">
    <property type="entry name" value="UNDECAPRENYL-PHOSPHATE N-ACETYLGALACTOSAMINYL 1-PHOSPHATE TRANSFERASE-RELATED"/>
    <property type="match status" value="1"/>
</dbReference>
<keyword evidence="4" id="KW-1185">Reference proteome</keyword>